<feature type="region of interest" description="Disordered" evidence="1">
    <location>
        <begin position="106"/>
        <end position="139"/>
    </location>
</feature>
<feature type="compositionally biased region" description="Polar residues" evidence="1">
    <location>
        <begin position="1"/>
        <end position="13"/>
    </location>
</feature>
<dbReference type="Proteomes" id="UP001642540">
    <property type="component" value="Unassembled WGS sequence"/>
</dbReference>
<feature type="compositionally biased region" description="Low complexity" evidence="1">
    <location>
        <begin position="53"/>
        <end position="64"/>
    </location>
</feature>
<feature type="compositionally biased region" description="Acidic residues" evidence="1">
    <location>
        <begin position="126"/>
        <end position="137"/>
    </location>
</feature>
<evidence type="ECO:0000259" key="2">
    <source>
        <dbReference type="PROSITE" id="PS50086"/>
    </source>
</evidence>
<dbReference type="PANTHER" id="PTHR47219">
    <property type="entry name" value="RAB GTPASE-ACTIVATING PROTEIN 1-LIKE"/>
    <property type="match status" value="1"/>
</dbReference>
<feature type="compositionally biased region" description="Basic and acidic residues" evidence="1">
    <location>
        <begin position="478"/>
        <end position="492"/>
    </location>
</feature>
<feature type="compositionally biased region" description="Polar residues" evidence="1">
    <location>
        <begin position="493"/>
        <end position="509"/>
    </location>
</feature>
<dbReference type="InterPro" id="IPR000195">
    <property type="entry name" value="Rab-GAP-TBC_dom"/>
</dbReference>
<feature type="region of interest" description="Disordered" evidence="1">
    <location>
        <begin position="1"/>
        <end position="87"/>
    </location>
</feature>
<dbReference type="Gene3D" id="1.10.10.750">
    <property type="entry name" value="Ypt/Rab-GAP domain of gyp1p, domain 1"/>
    <property type="match status" value="1"/>
</dbReference>
<dbReference type="Gene3D" id="1.10.472.80">
    <property type="entry name" value="Ypt/Rab-GAP domain of gyp1p, domain 3"/>
    <property type="match status" value="1"/>
</dbReference>
<dbReference type="InterPro" id="IPR050302">
    <property type="entry name" value="Rab_GAP_TBC_domain"/>
</dbReference>
<keyword evidence="4" id="KW-1185">Reference proteome</keyword>
<dbReference type="SMART" id="SM00164">
    <property type="entry name" value="TBC"/>
    <property type="match status" value="1"/>
</dbReference>
<feature type="domain" description="Rab-GAP TBC" evidence="2">
    <location>
        <begin position="209"/>
        <end position="396"/>
    </location>
</feature>
<dbReference type="Gene3D" id="1.10.8.270">
    <property type="entry name" value="putative rabgap domain of human tbc1 domain family member 14 like domains"/>
    <property type="match status" value="1"/>
</dbReference>
<proteinExistence type="predicted"/>
<evidence type="ECO:0000313" key="3">
    <source>
        <dbReference type="EMBL" id="CAL8114140.1"/>
    </source>
</evidence>
<evidence type="ECO:0000256" key="1">
    <source>
        <dbReference type="SAM" id="MobiDB-lite"/>
    </source>
</evidence>
<dbReference type="InterPro" id="IPR035969">
    <property type="entry name" value="Rab-GAP_TBC_sf"/>
</dbReference>
<reference evidence="3 4" key="1">
    <citation type="submission" date="2024-08" db="EMBL/GenBank/DDBJ databases">
        <authorList>
            <person name="Cucini C."/>
            <person name="Frati F."/>
        </authorList>
    </citation>
    <scope>NUCLEOTIDE SEQUENCE [LARGE SCALE GENOMIC DNA]</scope>
</reference>
<dbReference type="SUPFAM" id="SSF47923">
    <property type="entry name" value="Ypt/Rab-GAP domain of gyp1p"/>
    <property type="match status" value="2"/>
</dbReference>
<gene>
    <name evidence="3" type="ORF">ODALV1_LOCUS16331</name>
</gene>
<protein>
    <recommendedName>
        <fullName evidence="2">Rab-GAP TBC domain-containing protein</fullName>
    </recommendedName>
</protein>
<comment type="caution">
    <text evidence="3">The sequence shown here is derived from an EMBL/GenBank/DDBJ whole genome shotgun (WGS) entry which is preliminary data.</text>
</comment>
<feature type="region of interest" description="Disordered" evidence="1">
    <location>
        <begin position="470"/>
        <end position="509"/>
    </location>
</feature>
<dbReference type="PROSITE" id="PS50086">
    <property type="entry name" value="TBC_RABGAP"/>
    <property type="match status" value="1"/>
</dbReference>
<accession>A0ABP1QZ08</accession>
<sequence length="509" mass="57438">MNETILSTESNGSKVEAKAVETPSKPNDSEGERQADEPGSPNGAPAADTNGVAATTTENNTITIQVRSTSPPPAEDQTDAGASVSSSSTIIGAAAITRIEINGSNIKDTMNDIGGARDGSRSELGMGDDDDDDDDASDISSVINAPSVISQTPDRYGFMGGEQYTHESEPNPPPEVIRKREMKWLTMLSHWDTTMKNSFKTVRNRCRKGIPRSVRGRAWYYLCGAVYLHKKNPDTFKNLLDQEGKSECIEDIRKDLHRQFPWHEIFMEDGHGQEDLFRVLKAYSILNEKDGYCQAQAPIAATLLMHMPAEEAFWCLVAVCDKYLKGYYSPGMEQLQLDGDILFGLLKRVSPTVYKHLKKQKIEPVLYMTEWFLCAYTRTLPWSSVLRVWDMFLCEGVKILFRVGLVLLKYTLGRTDVLKQCPNMYDTLPVLKNLPNYVTHENFMVVQMKRLDISDDQMRREHYKQVMKRKKAEKKKAKLEAAQKRLQQKEARSVSSSRQNVNISQETAL</sequence>
<dbReference type="PANTHER" id="PTHR47219:SF4">
    <property type="entry name" value="TBC1 DOMAIN FAMILY MEMBER 10A"/>
    <property type="match status" value="1"/>
</dbReference>
<feature type="compositionally biased region" description="Basic and acidic residues" evidence="1">
    <location>
        <begin position="27"/>
        <end position="36"/>
    </location>
</feature>
<name>A0ABP1QZ08_9HEXA</name>
<dbReference type="Pfam" id="PF00566">
    <property type="entry name" value="RabGAP-TBC"/>
    <property type="match status" value="1"/>
</dbReference>
<dbReference type="EMBL" id="CAXLJM020000049">
    <property type="protein sequence ID" value="CAL8114140.1"/>
    <property type="molecule type" value="Genomic_DNA"/>
</dbReference>
<organism evidence="3 4">
    <name type="scientific">Orchesella dallaii</name>
    <dbReference type="NCBI Taxonomy" id="48710"/>
    <lineage>
        <taxon>Eukaryota</taxon>
        <taxon>Metazoa</taxon>
        <taxon>Ecdysozoa</taxon>
        <taxon>Arthropoda</taxon>
        <taxon>Hexapoda</taxon>
        <taxon>Collembola</taxon>
        <taxon>Entomobryomorpha</taxon>
        <taxon>Entomobryoidea</taxon>
        <taxon>Orchesellidae</taxon>
        <taxon>Orchesellinae</taxon>
        <taxon>Orchesella</taxon>
    </lineage>
</organism>
<evidence type="ECO:0000313" key="4">
    <source>
        <dbReference type="Proteomes" id="UP001642540"/>
    </source>
</evidence>